<dbReference type="AlphaFoldDB" id="A0A2N1PRK7"/>
<name>A0A2N1PRK7_9BACT</name>
<proteinExistence type="predicted"/>
<gene>
    <name evidence="2" type="ORF">CVV64_04205</name>
</gene>
<dbReference type="InterPro" id="IPR000787">
    <property type="entry name" value="Peptidase_M29"/>
</dbReference>
<evidence type="ECO:0000313" key="3">
    <source>
        <dbReference type="Proteomes" id="UP000233256"/>
    </source>
</evidence>
<evidence type="ECO:0000313" key="2">
    <source>
        <dbReference type="EMBL" id="PKK90980.1"/>
    </source>
</evidence>
<keyword evidence="1" id="KW-0479">Metal-binding</keyword>
<organism evidence="2 3">
    <name type="scientific">Candidatus Wallbacteria bacterium HGW-Wallbacteria-1</name>
    <dbReference type="NCBI Taxonomy" id="2013854"/>
    <lineage>
        <taxon>Bacteria</taxon>
        <taxon>Candidatus Walliibacteriota</taxon>
    </lineage>
</organism>
<dbReference type="GO" id="GO:0046872">
    <property type="term" value="F:metal ion binding"/>
    <property type="evidence" value="ECO:0007669"/>
    <property type="project" value="UniProtKB-KW"/>
</dbReference>
<reference evidence="2 3" key="1">
    <citation type="journal article" date="2017" name="ISME J.">
        <title>Potential for microbial H2 and metal transformations associated with novel bacteria and archaea in deep terrestrial subsurface sediments.</title>
        <authorList>
            <person name="Hernsdorf A.W."/>
            <person name="Amano Y."/>
            <person name="Miyakawa K."/>
            <person name="Ise K."/>
            <person name="Suzuki Y."/>
            <person name="Anantharaman K."/>
            <person name="Probst A."/>
            <person name="Burstein D."/>
            <person name="Thomas B.C."/>
            <person name="Banfield J.F."/>
        </authorList>
    </citation>
    <scope>NUCLEOTIDE SEQUENCE [LARGE SCALE GENOMIC DNA]</scope>
    <source>
        <strain evidence="2">HGW-Wallbacteria-1</strain>
    </source>
</reference>
<accession>A0A2N1PRK7</accession>
<dbReference type="GO" id="GO:0004177">
    <property type="term" value="F:aminopeptidase activity"/>
    <property type="evidence" value="ECO:0007669"/>
    <property type="project" value="InterPro"/>
</dbReference>
<dbReference type="PANTHER" id="PTHR34448:SF1">
    <property type="entry name" value="BLL6088 PROTEIN"/>
    <property type="match status" value="1"/>
</dbReference>
<dbReference type="PANTHER" id="PTHR34448">
    <property type="entry name" value="AMINOPEPTIDASE"/>
    <property type="match status" value="1"/>
</dbReference>
<comment type="caution">
    <text evidence="2">The sequence shown here is derived from an EMBL/GenBank/DDBJ whole genome shotgun (WGS) entry which is preliminary data.</text>
</comment>
<dbReference type="Pfam" id="PF02073">
    <property type="entry name" value="Peptidase_M29"/>
    <property type="match status" value="1"/>
</dbReference>
<evidence type="ECO:0000256" key="1">
    <source>
        <dbReference type="ARBA" id="ARBA00022723"/>
    </source>
</evidence>
<dbReference type="InterPro" id="IPR052170">
    <property type="entry name" value="M29_Exopeptidase"/>
</dbReference>
<sequence>MDYQLDSQVQMPAIMKILPAFFNNSPLKAMDRAALMEMAEEFSVCAGDFTYSGKNDHSDFTGILAHCAKMVCLMLEDVVFWETMASQVEGTEWVHGDTFEEKSDLIRIRKENYGWKGYDCSYTNPRFSSSVFGSETGPFLSAMYYTLQNSHWSALKGRMGHFRLYREVLNDLVMGLEDLVSIDSSKNTDAGQLLSPVSENWPSVLNEIVRNCLSNLQRSAMLLNLEDMDSNHDPESNRERALIRDFAELGEKILSLRPFTPHSEAILVQKALSSLASGALEKTASELFSGFRRSVVNASLTLEKGDTIHVNYVEGMEPIISVLAGLIEGMGYNFLGTCSSIVKDNHQESYDHRCDFHFVMDEAFTDTYGESMEKAYSRLQPLMKRCKGTILIEFFGEDTYNPEQHDVRLPFISENFTGFQNRSMEIARKYNPVDEATFTVAALPHPHTGPDAEILLKKSMGLIALPLKPWEDAQQRLLSVLDYADSVHVTGRNGSTTDITVALQRVDDPARQTPFCSVLADLNFPLGEVFTSPKLTGTNGVLHVPGELYVAGLPYRDLTLTYKDGIIVDYSCSNFDSAEDGRAYLEENLFNKKTGIPMGEFAIGTNRILDQMVKDHNIPSSKLSVLLIEKMGPHFAFGDTCYLMRETRTILNPDGREVLAKYNDISMPNPDKPDSERYFLIHVDVTLPYDYTGEIAALLPAGDGSHERVTIVRDGVFVLPGTEVLNTVSFDDPILEGTISMF</sequence>
<dbReference type="SUPFAM" id="SSF144052">
    <property type="entry name" value="Thermophilic metalloprotease-like"/>
    <property type="match status" value="1"/>
</dbReference>
<dbReference type="EMBL" id="PGXC01000003">
    <property type="protein sequence ID" value="PKK90980.1"/>
    <property type="molecule type" value="Genomic_DNA"/>
</dbReference>
<dbReference type="Proteomes" id="UP000233256">
    <property type="component" value="Unassembled WGS sequence"/>
</dbReference>
<protein>
    <submittedName>
        <fullName evidence="2">Uncharacterized protein</fullName>
    </submittedName>
</protein>
<dbReference type="GO" id="GO:0006508">
    <property type="term" value="P:proteolysis"/>
    <property type="evidence" value="ECO:0007669"/>
    <property type="project" value="InterPro"/>
</dbReference>